<feature type="region of interest" description="Disordered" evidence="1">
    <location>
        <begin position="126"/>
        <end position="169"/>
    </location>
</feature>
<name>A0A5B0QUA6_PUCGR</name>
<reference evidence="2 3" key="1">
    <citation type="submission" date="2019-05" db="EMBL/GenBank/DDBJ databases">
        <title>Emergence of the Ug99 lineage of the wheat stem rust pathogen through somatic hybridization.</title>
        <authorList>
            <person name="Li F."/>
            <person name="Upadhyaya N.M."/>
            <person name="Sperschneider J."/>
            <person name="Matny O."/>
            <person name="Nguyen-Phuc H."/>
            <person name="Mago R."/>
            <person name="Raley C."/>
            <person name="Miller M.E."/>
            <person name="Silverstein K.A.T."/>
            <person name="Henningsen E."/>
            <person name="Hirsch C.D."/>
            <person name="Visser B."/>
            <person name="Pretorius Z.A."/>
            <person name="Steffenson B.J."/>
            <person name="Schwessinger B."/>
            <person name="Dodds P.N."/>
            <person name="Figueroa M."/>
        </authorList>
    </citation>
    <scope>NUCLEOTIDE SEQUENCE [LARGE SCALE GENOMIC DNA]</scope>
    <source>
        <strain evidence="2">21-0</strain>
    </source>
</reference>
<gene>
    <name evidence="2" type="ORF">PGT21_008628</name>
</gene>
<accession>A0A5B0QUA6</accession>
<dbReference type="Proteomes" id="UP000324748">
    <property type="component" value="Unassembled WGS sequence"/>
</dbReference>
<comment type="caution">
    <text evidence="2">The sequence shown here is derived from an EMBL/GenBank/DDBJ whole genome shotgun (WGS) entry which is preliminary data.</text>
</comment>
<keyword evidence="3" id="KW-1185">Reference proteome</keyword>
<dbReference type="AlphaFoldDB" id="A0A5B0QUA6"/>
<evidence type="ECO:0000256" key="1">
    <source>
        <dbReference type="SAM" id="MobiDB-lite"/>
    </source>
</evidence>
<dbReference type="EMBL" id="VSWC01000003">
    <property type="protein sequence ID" value="KAA1116304.1"/>
    <property type="molecule type" value="Genomic_DNA"/>
</dbReference>
<proteinExistence type="predicted"/>
<protein>
    <submittedName>
        <fullName evidence="2">Uncharacterized protein</fullName>
    </submittedName>
</protein>
<evidence type="ECO:0000313" key="3">
    <source>
        <dbReference type="Proteomes" id="UP000324748"/>
    </source>
</evidence>
<evidence type="ECO:0000313" key="2">
    <source>
        <dbReference type="EMBL" id="KAA1116304.1"/>
    </source>
</evidence>
<organism evidence="2 3">
    <name type="scientific">Puccinia graminis f. sp. tritici</name>
    <dbReference type="NCBI Taxonomy" id="56615"/>
    <lineage>
        <taxon>Eukaryota</taxon>
        <taxon>Fungi</taxon>
        <taxon>Dikarya</taxon>
        <taxon>Basidiomycota</taxon>
        <taxon>Pucciniomycotina</taxon>
        <taxon>Pucciniomycetes</taxon>
        <taxon>Pucciniales</taxon>
        <taxon>Pucciniaceae</taxon>
        <taxon>Puccinia</taxon>
    </lineage>
</organism>
<feature type="region of interest" description="Disordered" evidence="1">
    <location>
        <begin position="195"/>
        <end position="246"/>
    </location>
</feature>
<sequence length="246" mass="26968">MVADNPLRISVIRWRIPASGCGFGSQPTAAAPLGCWTLGYTHVLLGGRSTAHLFLILVGGRYTALRPSLSKPTTPTAARKKPQPRTGFLIFGDTERFSRPIVVDRGLPSSLEVFLGSGPRRLGPIASAHPFPFPHRRRSSLRRQSSLRSSLRRRFPPLLPTPTPPGANFLDSNLPSRLFDQGFLTRITIRQSSNINQITGNSNMEHRSKRIRRRIERGDDSDSSNPPPMESNGGESAASGANPNMQ</sequence>